<dbReference type="eggNOG" id="KOG0053">
    <property type="taxonomic scope" value="Eukaryota"/>
</dbReference>
<organism evidence="4 5">
    <name type="scientific">Glarea lozoyensis (strain ATCC 20868 / MF5171)</name>
    <dbReference type="NCBI Taxonomy" id="1116229"/>
    <lineage>
        <taxon>Eukaryota</taxon>
        <taxon>Fungi</taxon>
        <taxon>Dikarya</taxon>
        <taxon>Ascomycota</taxon>
        <taxon>Pezizomycotina</taxon>
        <taxon>Leotiomycetes</taxon>
        <taxon>Helotiales</taxon>
        <taxon>Helotiaceae</taxon>
        <taxon>Glarea</taxon>
    </lineage>
</organism>
<dbReference type="GeneID" id="19464165"/>
<dbReference type="STRING" id="1116229.S3EBW2"/>
<evidence type="ECO:0000313" key="4">
    <source>
        <dbReference type="EMBL" id="EPE35773.1"/>
    </source>
</evidence>
<proteinExistence type="predicted"/>
<dbReference type="InterPro" id="IPR015424">
    <property type="entry name" value="PyrdxlP-dep_Trfase"/>
</dbReference>
<dbReference type="GO" id="GO:0030170">
    <property type="term" value="F:pyridoxal phosphate binding"/>
    <property type="evidence" value="ECO:0007669"/>
    <property type="project" value="InterPro"/>
</dbReference>
<feature type="region of interest" description="Disordered" evidence="3">
    <location>
        <begin position="107"/>
        <end position="155"/>
    </location>
</feature>
<gene>
    <name evidence="4" type="ORF">GLAREA_05111</name>
</gene>
<dbReference type="PANTHER" id="PTHR42699:SF1">
    <property type="entry name" value="CYSTATHIONINE GAMMA-SYNTHASE-RELATED"/>
    <property type="match status" value="1"/>
</dbReference>
<dbReference type="GO" id="GO:0019346">
    <property type="term" value="P:transsulfuration"/>
    <property type="evidence" value="ECO:0007669"/>
    <property type="project" value="InterPro"/>
</dbReference>
<evidence type="ECO:0000256" key="3">
    <source>
        <dbReference type="SAM" id="MobiDB-lite"/>
    </source>
</evidence>
<dbReference type="HOGENOM" id="CLU_351614_0_0_1"/>
<dbReference type="Gene3D" id="3.90.1150.10">
    <property type="entry name" value="Aspartate Aminotransferase, domain 1"/>
    <property type="match status" value="1"/>
</dbReference>
<dbReference type="Proteomes" id="UP000016922">
    <property type="component" value="Unassembled WGS sequence"/>
</dbReference>
<keyword evidence="4" id="KW-0808">Transferase</keyword>
<name>S3EBW2_GLAL2</name>
<dbReference type="PANTHER" id="PTHR42699">
    <property type="match status" value="1"/>
</dbReference>
<reference evidence="4 5" key="1">
    <citation type="journal article" date="2013" name="BMC Genomics">
        <title>Genomics-driven discovery of the pneumocandin biosynthetic gene cluster in the fungus Glarea lozoyensis.</title>
        <authorList>
            <person name="Chen L."/>
            <person name="Yue Q."/>
            <person name="Zhang X."/>
            <person name="Xiang M."/>
            <person name="Wang C."/>
            <person name="Li S."/>
            <person name="Che Y."/>
            <person name="Ortiz-Lopez F.J."/>
            <person name="Bills G.F."/>
            <person name="Liu X."/>
            <person name="An Z."/>
        </authorList>
    </citation>
    <scope>NUCLEOTIDE SEQUENCE [LARGE SCALE GENOMIC DNA]</scope>
    <source>
        <strain evidence="5">ATCC 20868 / MF5171</strain>
    </source>
</reference>
<dbReference type="AlphaFoldDB" id="S3EBW2"/>
<dbReference type="InterPro" id="IPR051750">
    <property type="entry name" value="Trans-sulfuration_enzymes"/>
</dbReference>
<dbReference type="Gene3D" id="3.40.640.10">
    <property type="entry name" value="Type I PLP-dependent aspartate aminotransferase-like (Major domain)"/>
    <property type="match status" value="1"/>
</dbReference>
<dbReference type="InterPro" id="IPR015422">
    <property type="entry name" value="PyrdxlP-dep_Trfase_small"/>
</dbReference>
<sequence>MDPRRPQQFYPGDPRYPPMNYNPQNPPGNYNPQAQPPMHAGNAPQGFHQMPSLGSSAAPGNPNFDFQLFPHTSDYGAPNPNQNFPLFTQTSDYGTRAIPIDPNLNVQGFPQASARGAPPTRLNAHQPSWGLPPPSSRSKATSMSDFKGDRSKPDYGLSPIEMQFLQDNRSKPDFGKSVNADQSIQGDHSIADKRTTATLMNPNQTFQDALPRFDSPTLTAPIQLNDVPQGFDQVSDQDRISRLSNYKRSLLPPFQCLPVWVRRMNGRGTEIPDELQLPDNWRESRADGVLEACRELVDQAQILESTDDWTQMTQRLQEKHPKSSVFGSRIIPKDDPYVRRCYSTNASTHRLLRDYVVLCPAGPTHYNSHLSRMKRPLVLPVSVTNSQPALMVVIFDLQAVRPAMAYWMCSGGDISDREVDCIISSCRDVRYTPQATVDGEDVIRRKLANCAKSPLGSSVQLDDVSLHPDHKQAINVLGTALRIAYPDDNDFVFFGDLGMSHTDQFQMEKIRQNSYHLEPGNNDSLSCLERALGIGTKFLALWFSFTEGPLQHAPNLHKLRELADQHRFIIICEDTVGSLVNCDLLRYADVIMVDLSKAFGGTCNVLGGSRIILNPRSSRYPQIKTALRRPARYPYSPLNSAIVARNCGDFEDRVHLASFQALRISALLYLNHRVKRVYYPFFNESRSNYDACKRETSGEPTSKWGFLLSIEFFRKQDAVKFYDCLYVAKGMWYGTNFTMACPYVLLKHFNPLSHVKPTDWALPTPNLGQRWTGAFGLSDGDFQGGAGSSGCCGFTPDMVY</sequence>
<dbReference type="Pfam" id="PF01053">
    <property type="entry name" value="Cys_Met_Meta_PP"/>
    <property type="match status" value="1"/>
</dbReference>
<evidence type="ECO:0000256" key="1">
    <source>
        <dbReference type="ARBA" id="ARBA00001933"/>
    </source>
</evidence>
<dbReference type="EMBL" id="KE145353">
    <property type="protein sequence ID" value="EPE35773.1"/>
    <property type="molecule type" value="Genomic_DNA"/>
</dbReference>
<feature type="compositionally biased region" description="Low complexity" evidence="3">
    <location>
        <begin position="18"/>
        <end position="37"/>
    </location>
</feature>
<evidence type="ECO:0000313" key="5">
    <source>
        <dbReference type="Proteomes" id="UP000016922"/>
    </source>
</evidence>
<evidence type="ECO:0000256" key="2">
    <source>
        <dbReference type="ARBA" id="ARBA00022898"/>
    </source>
</evidence>
<feature type="region of interest" description="Disordered" evidence="3">
    <location>
        <begin position="1"/>
        <end position="65"/>
    </location>
</feature>
<keyword evidence="5" id="KW-1185">Reference proteome</keyword>
<dbReference type="OrthoDB" id="10047078at2759"/>
<dbReference type="InterPro" id="IPR015421">
    <property type="entry name" value="PyrdxlP-dep_Trfase_major"/>
</dbReference>
<accession>S3EBW2</accession>
<dbReference type="RefSeq" id="XP_008076591.1">
    <property type="nucleotide sequence ID" value="XM_008078400.1"/>
</dbReference>
<dbReference type="SUPFAM" id="SSF53383">
    <property type="entry name" value="PLP-dependent transferases"/>
    <property type="match status" value="1"/>
</dbReference>
<dbReference type="KEGG" id="glz:GLAREA_05111"/>
<keyword evidence="2" id="KW-0663">Pyridoxal phosphate</keyword>
<dbReference type="GO" id="GO:0003962">
    <property type="term" value="F:cystathionine gamma-synthase activity"/>
    <property type="evidence" value="ECO:0007669"/>
    <property type="project" value="TreeGrafter"/>
</dbReference>
<dbReference type="InterPro" id="IPR000277">
    <property type="entry name" value="Cys/Met-Metab_PyrdxlP-dep_enz"/>
</dbReference>
<protein>
    <submittedName>
        <fullName evidence="4">PLP-dependent transferase</fullName>
    </submittedName>
</protein>
<comment type="cofactor">
    <cofactor evidence="1">
        <name>pyridoxal 5'-phosphate</name>
        <dbReference type="ChEBI" id="CHEBI:597326"/>
    </cofactor>
</comment>